<reference evidence="1 2" key="1">
    <citation type="journal article" date="2019" name="Environ. Microbiol.">
        <title>At the nexus of three kingdoms: the genome of the mycorrhizal fungus Gigaspora margarita provides insights into plant, endobacterial and fungal interactions.</title>
        <authorList>
            <person name="Venice F."/>
            <person name="Ghignone S."/>
            <person name="Salvioli di Fossalunga A."/>
            <person name="Amselem J."/>
            <person name="Novero M."/>
            <person name="Xianan X."/>
            <person name="Sedzielewska Toro K."/>
            <person name="Morin E."/>
            <person name="Lipzen A."/>
            <person name="Grigoriev I.V."/>
            <person name="Henrissat B."/>
            <person name="Martin F.M."/>
            <person name="Bonfante P."/>
        </authorList>
    </citation>
    <scope>NUCLEOTIDE SEQUENCE [LARGE SCALE GENOMIC DNA]</scope>
    <source>
        <strain evidence="1 2">BEG34</strain>
    </source>
</reference>
<accession>A0A8H3X065</accession>
<name>A0A8H3X065_GIGMA</name>
<keyword evidence="2" id="KW-1185">Reference proteome</keyword>
<dbReference type="EMBL" id="WTPW01002664">
    <property type="protein sequence ID" value="KAF0372156.1"/>
    <property type="molecule type" value="Genomic_DNA"/>
</dbReference>
<protein>
    <submittedName>
        <fullName evidence="1">Protein far1-related sequence 5-like</fullName>
    </submittedName>
</protein>
<sequence length="227" mass="25500">MLLINRGYPCRHFFQVIVFSLAAKFLINFVAKRWLLEKYQDEDLGMQPLVNLSTVFLSESSKVSTPTTILPSNESSTRKAINIAIEKDDLNVLKFLKTYILQNNCSLVKNTTNASASGHKTSYKRSTPKTAYYQSALENQSSKAQEKQSKSVHGPGTNTCGKCSSKGHNHQWHAKHVNKACDSTIMCEFCGGHGYKKELHDYNNMENESEWIGSSSLESDSEMDTDK</sequence>
<dbReference type="AlphaFoldDB" id="A0A8H3X065"/>
<comment type="caution">
    <text evidence="1">The sequence shown here is derived from an EMBL/GenBank/DDBJ whole genome shotgun (WGS) entry which is preliminary data.</text>
</comment>
<evidence type="ECO:0000313" key="1">
    <source>
        <dbReference type="EMBL" id="KAF0372156.1"/>
    </source>
</evidence>
<dbReference type="Proteomes" id="UP000439903">
    <property type="component" value="Unassembled WGS sequence"/>
</dbReference>
<dbReference type="OrthoDB" id="2431982at2759"/>
<proteinExistence type="predicted"/>
<organism evidence="1 2">
    <name type="scientific">Gigaspora margarita</name>
    <dbReference type="NCBI Taxonomy" id="4874"/>
    <lineage>
        <taxon>Eukaryota</taxon>
        <taxon>Fungi</taxon>
        <taxon>Fungi incertae sedis</taxon>
        <taxon>Mucoromycota</taxon>
        <taxon>Glomeromycotina</taxon>
        <taxon>Glomeromycetes</taxon>
        <taxon>Diversisporales</taxon>
        <taxon>Gigasporaceae</taxon>
        <taxon>Gigaspora</taxon>
    </lineage>
</organism>
<gene>
    <name evidence="1" type="ORF">F8M41_013131</name>
</gene>
<evidence type="ECO:0000313" key="2">
    <source>
        <dbReference type="Proteomes" id="UP000439903"/>
    </source>
</evidence>